<dbReference type="Proteomes" id="UP000272778">
    <property type="component" value="Unassembled WGS sequence"/>
</dbReference>
<organism evidence="6 7">
    <name type="scientific">Paraburkholderia dinghuensis</name>
    <dbReference type="NCBI Taxonomy" id="2305225"/>
    <lineage>
        <taxon>Bacteria</taxon>
        <taxon>Pseudomonadati</taxon>
        <taxon>Pseudomonadota</taxon>
        <taxon>Betaproteobacteria</taxon>
        <taxon>Burkholderiales</taxon>
        <taxon>Burkholderiaceae</taxon>
        <taxon>Paraburkholderia</taxon>
    </lineage>
</organism>
<keyword evidence="5" id="KW-0479">Metal-binding</keyword>
<dbReference type="OrthoDB" id="8717144at2"/>
<name>A0A3N6MWS3_9BURK</name>
<sequence>MSAANNVKEHDSSTTIRADIERLDARVIEAARRLPAASLHEAGGKIGALPMALKPVAQNFRICGSAFTVHSPGGDNLWLHRAIDLAQPGDVLVVYASGVYEHGYWGEIMTTAAKVKGLNGLVIDGCVRDADLLEQIGFPVFSRGLSIRGTGKDYGAIGWLNAPVMIGNVVVSPGDLIVGDRDGIVAVPRARAADVVEKAAKRETDEAAICKRIEAGETTMQIYSFH</sequence>
<feature type="binding site" evidence="5">
    <location>
        <position position="129"/>
    </location>
    <ligand>
        <name>Mg(2+)</name>
        <dbReference type="ChEBI" id="CHEBI:18420"/>
    </ligand>
</feature>
<dbReference type="PANTHER" id="PTHR33254">
    <property type="entry name" value="4-HYDROXY-4-METHYL-2-OXOGLUTARATE ALDOLASE 3-RELATED"/>
    <property type="match status" value="1"/>
</dbReference>
<dbReference type="CDD" id="cd16841">
    <property type="entry name" value="RraA_family"/>
    <property type="match status" value="1"/>
</dbReference>
<dbReference type="InterPro" id="IPR036704">
    <property type="entry name" value="RraA/RraA-like_sf"/>
</dbReference>
<dbReference type="PANTHER" id="PTHR33254:SF4">
    <property type="entry name" value="4-HYDROXY-4-METHYL-2-OXOGLUTARATE ALDOLASE 3-RELATED"/>
    <property type="match status" value="1"/>
</dbReference>
<dbReference type="InterPro" id="IPR005493">
    <property type="entry name" value="RraA/RraA-like"/>
</dbReference>
<evidence type="ECO:0000313" key="6">
    <source>
        <dbReference type="EMBL" id="RQH06405.1"/>
    </source>
</evidence>
<dbReference type="NCBIfam" id="NF006731">
    <property type="entry name" value="PRK09262.1"/>
    <property type="match status" value="1"/>
</dbReference>
<dbReference type="RefSeq" id="WP_124151083.1">
    <property type="nucleotide sequence ID" value="NZ_RQIS01000007.1"/>
</dbReference>
<reference evidence="6 7" key="1">
    <citation type="submission" date="2018-11" db="EMBL/GenBank/DDBJ databases">
        <title>Paraburkholderia sp. DHOA04, isolated from soil.</title>
        <authorList>
            <person name="Gao Z.-H."/>
            <person name="Qiu L.-H."/>
            <person name="Fu J.-C."/>
        </authorList>
    </citation>
    <scope>NUCLEOTIDE SEQUENCE [LARGE SCALE GENOMIC DNA]</scope>
    <source>
        <strain evidence="6 7">DHOA04</strain>
    </source>
</reference>
<feature type="binding site" evidence="5">
    <location>
        <begin position="106"/>
        <end position="109"/>
    </location>
    <ligand>
        <name>substrate</name>
    </ligand>
</feature>
<accession>A0A3N6MWS3</accession>
<evidence type="ECO:0000256" key="1">
    <source>
        <dbReference type="ARBA" id="ARBA00001968"/>
    </source>
</evidence>
<dbReference type="GO" id="GO:0046872">
    <property type="term" value="F:metal ion binding"/>
    <property type="evidence" value="ECO:0007669"/>
    <property type="project" value="UniProtKB-KW"/>
</dbReference>
<evidence type="ECO:0000313" key="7">
    <source>
        <dbReference type="Proteomes" id="UP000272778"/>
    </source>
</evidence>
<evidence type="ECO:0000256" key="5">
    <source>
        <dbReference type="PIRSR" id="PIRSR605493-1"/>
    </source>
</evidence>
<keyword evidence="5" id="KW-0460">Magnesium</keyword>
<evidence type="ECO:0000256" key="2">
    <source>
        <dbReference type="ARBA" id="ARBA00016549"/>
    </source>
</evidence>
<proteinExistence type="predicted"/>
<evidence type="ECO:0000256" key="4">
    <source>
        <dbReference type="ARBA" id="ARBA00030169"/>
    </source>
</evidence>
<comment type="caution">
    <text evidence="6">The sequence shown here is derived from an EMBL/GenBank/DDBJ whole genome shotgun (WGS) entry which is preliminary data.</text>
</comment>
<dbReference type="EMBL" id="RQIS01000007">
    <property type="protein sequence ID" value="RQH06405.1"/>
    <property type="molecule type" value="Genomic_DNA"/>
</dbReference>
<dbReference type="Gene3D" id="3.50.30.40">
    <property type="entry name" value="Ribonuclease E inhibitor RraA/RraA-like"/>
    <property type="match status" value="1"/>
</dbReference>
<dbReference type="Pfam" id="PF03737">
    <property type="entry name" value="RraA-like"/>
    <property type="match status" value="1"/>
</dbReference>
<keyword evidence="7" id="KW-1185">Reference proteome</keyword>
<protein>
    <recommendedName>
        <fullName evidence="2">Putative 4-hydroxy-4-methyl-2-oxoglutarate aldolase</fullName>
    </recommendedName>
    <alternativeName>
        <fullName evidence="3">Regulator of ribonuclease activity homolog</fullName>
    </alternativeName>
    <alternativeName>
        <fullName evidence="4">RraA-like protein</fullName>
    </alternativeName>
</protein>
<dbReference type="AlphaFoldDB" id="A0A3N6MWS3"/>
<gene>
    <name evidence="6" type="ORF">D1Y85_10980</name>
</gene>
<comment type="cofactor">
    <cofactor evidence="1">
        <name>a divalent metal cation</name>
        <dbReference type="ChEBI" id="CHEBI:60240"/>
    </cofactor>
</comment>
<feature type="binding site" evidence="5">
    <location>
        <position position="128"/>
    </location>
    <ligand>
        <name>substrate</name>
    </ligand>
</feature>
<evidence type="ECO:0000256" key="3">
    <source>
        <dbReference type="ARBA" id="ARBA00029596"/>
    </source>
</evidence>
<comment type="cofactor">
    <cofactor evidence="5">
        <name>Mg(2+)</name>
        <dbReference type="ChEBI" id="CHEBI:18420"/>
    </cofactor>
</comment>
<dbReference type="SUPFAM" id="SSF89562">
    <property type="entry name" value="RraA-like"/>
    <property type="match status" value="1"/>
</dbReference>